<accession>A0A0A9EE89</accession>
<organism evidence="1">
    <name type="scientific">Arundo donax</name>
    <name type="common">Giant reed</name>
    <name type="synonym">Donax arundinaceus</name>
    <dbReference type="NCBI Taxonomy" id="35708"/>
    <lineage>
        <taxon>Eukaryota</taxon>
        <taxon>Viridiplantae</taxon>
        <taxon>Streptophyta</taxon>
        <taxon>Embryophyta</taxon>
        <taxon>Tracheophyta</taxon>
        <taxon>Spermatophyta</taxon>
        <taxon>Magnoliopsida</taxon>
        <taxon>Liliopsida</taxon>
        <taxon>Poales</taxon>
        <taxon>Poaceae</taxon>
        <taxon>PACMAD clade</taxon>
        <taxon>Arundinoideae</taxon>
        <taxon>Arundineae</taxon>
        <taxon>Arundo</taxon>
    </lineage>
</organism>
<evidence type="ECO:0000313" key="1">
    <source>
        <dbReference type="EMBL" id="JAD94352.1"/>
    </source>
</evidence>
<dbReference type="AlphaFoldDB" id="A0A0A9EE89"/>
<name>A0A0A9EE89_ARUDO</name>
<proteinExistence type="predicted"/>
<sequence length="20" mass="2705">MRIQFIRHRNWNEYWSNQLI</sequence>
<dbReference type="EMBL" id="GBRH01203543">
    <property type="protein sequence ID" value="JAD94352.1"/>
    <property type="molecule type" value="Transcribed_RNA"/>
</dbReference>
<reference evidence="1" key="1">
    <citation type="submission" date="2014-09" db="EMBL/GenBank/DDBJ databases">
        <authorList>
            <person name="Magalhaes I.L.F."/>
            <person name="Oliveira U."/>
            <person name="Santos F.R."/>
            <person name="Vidigal T.H.D.A."/>
            <person name="Brescovit A.D."/>
            <person name="Santos A.J."/>
        </authorList>
    </citation>
    <scope>NUCLEOTIDE SEQUENCE</scope>
    <source>
        <tissue evidence="1">Shoot tissue taken approximately 20 cm above the soil surface</tissue>
    </source>
</reference>
<reference evidence="1" key="2">
    <citation type="journal article" date="2015" name="Data Brief">
        <title>Shoot transcriptome of the giant reed, Arundo donax.</title>
        <authorList>
            <person name="Barrero R.A."/>
            <person name="Guerrero F.D."/>
            <person name="Moolhuijzen P."/>
            <person name="Goolsby J.A."/>
            <person name="Tidwell J."/>
            <person name="Bellgard S.E."/>
            <person name="Bellgard M.I."/>
        </authorList>
    </citation>
    <scope>NUCLEOTIDE SEQUENCE</scope>
    <source>
        <tissue evidence="1">Shoot tissue taken approximately 20 cm above the soil surface</tissue>
    </source>
</reference>
<protein>
    <submittedName>
        <fullName evidence="1">Uncharacterized protein</fullName>
    </submittedName>
</protein>